<evidence type="ECO:0008006" key="4">
    <source>
        <dbReference type="Google" id="ProtNLM"/>
    </source>
</evidence>
<name>Z9JUB0_9MICO</name>
<dbReference type="SUPFAM" id="SSF53067">
    <property type="entry name" value="Actin-like ATPase domain"/>
    <property type="match status" value="2"/>
</dbReference>
<dbReference type="HOGENOM" id="CLU_036604_13_4_11"/>
<dbReference type="InterPro" id="IPR036390">
    <property type="entry name" value="WH_DNA-bd_sf"/>
</dbReference>
<dbReference type="EMBL" id="JDYK01000008">
    <property type="protein sequence ID" value="EWS81386.1"/>
    <property type="molecule type" value="Genomic_DNA"/>
</dbReference>
<evidence type="ECO:0000313" key="2">
    <source>
        <dbReference type="EMBL" id="EWS81386.1"/>
    </source>
</evidence>
<sequence length="409" mass="43398">MKKPGRTHLMESQRNRTSAAILRAILREGPLGRKRLAAATGASSTTVTRIVADLVERGALLEVSGHRMPERTGRPEIPLDLPGGERLVVGAHLHPQRTAIGAYTLRGECVREAALPAAGTSTEERSAEAASLAREFLGELGGSTVLGIGIATPWAEQHRSFPAPRPWDVGHAQLETAVRAATGLPVRVDSNVRALAVEHYWWSALHGDVLTVLVGRSVGLAHMREEELVWSERGTGGMVSHLVVPGSSAPCECGQSGCIAATCTDDALLARAIAAGALPAGAAQQDLYPVPEEDGEALRALRIERAEQLGRVLPAIITLVDPERTILRGAIGATDEVELCLTIVRDRYRSLVGREVEVEHRQDSLPGGWARASAALALHSYLGAPLELEEGLRSPAAPEAAQAPIPGTR</sequence>
<comment type="similarity">
    <text evidence="1">Belongs to the ROK (NagC/XylR) family.</text>
</comment>
<comment type="caution">
    <text evidence="2">The sequence shown here is derived from an EMBL/GenBank/DDBJ whole genome shotgun (WGS) entry which is preliminary data.</text>
</comment>
<evidence type="ECO:0000256" key="1">
    <source>
        <dbReference type="ARBA" id="ARBA00006479"/>
    </source>
</evidence>
<dbReference type="PANTHER" id="PTHR18964:SF149">
    <property type="entry name" value="BIFUNCTIONAL UDP-N-ACETYLGLUCOSAMINE 2-EPIMERASE_N-ACETYLMANNOSAMINE KINASE"/>
    <property type="match status" value="1"/>
</dbReference>
<dbReference type="Gene3D" id="1.10.10.10">
    <property type="entry name" value="Winged helix-like DNA-binding domain superfamily/Winged helix DNA-binding domain"/>
    <property type="match status" value="1"/>
</dbReference>
<keyword evidence="3" id="KW-1185">Reference proteome</keyword>
<dbReference type="Pfam" id="PF13412">
    <property type="entry name" value="HTH_24"/>
    <property type="match status" value="1"/>
</dbReference>
<evidence type="ECO:0000313" key="3">
    <source>
        <dbReference type="Proteomes" id="UP000023067"/>
    </source>
</evidence>
<accession>Z9JUB0</accession>
<dbReference type="RefSeq" id="WP_051486785.1">
    <property type="nucleotide sequence ID" value="NZ_KK069993.1"/>
</dbReference>
<reference evidence="2 3" key="1">
    <citation type="submission" date="2014-02" db="EMBL/GenBank/DDBJ databases">
        <title>Genome sequence of Brachybacterium phenoliresistens strain W13A50.</title>
        <authorList>
            <person name="Wang X."/>
        </authorList>
    </citation>
    <scope>NUCLEOTIDE SEQUENCE [LARGE SCALE GENOMIC DNA]</scope>
    <source>
        <strain evidence="2 3">W13A50</strain>
    </source>
</reference>
<dbReference type="InterPro" id="IPR043129">
    <property type="entry name" value="ATPase_NBD"/>
</dbReference>
<gene>
    <name evidence="2" type="ORF">BF93_17535</name>
</gene>
<proteinExistence type="inferred from homology"/>
<dbReference type="Proteomes" id="UP000023067">
    <property type="component" value="Unassembled WGS sequence"/>
</dbReference>
<dbReference type="PANTHER" id="PTHR18964">
    <property type="entry name" value="ROK (REPRESSOR, ORF, KINASE) FAMILY"/>
    <property type="match status" value="1"/>
</dbReference>
<dbReference type="STRING" id="396014.BF93_17535"/>
<dbReference type="SUPFAM" id="SSF46785">
    <property type="entry name" value="Winged helix' DNA-binding domain"/>
    <property type="match status" value="1"/>
</dbReference>
<dbReference type="InterPro" id="IPR036388">
    <property type="entry name" value="WH-like_DNA-bd_sf"/>
</dbReference>
<dbReference type="InterPro" id="IPR000600">
    <property type="entry name" value="ROK"/>
</dbReference>
<organism evidence="2 3">
    <name type="scientific">Brachybacterium phenoliresistens</name>
    <dbReference type="NCBI Taxonomy" id="396014"/>
    <lineage>
        <taxon>Bacteria</taxon>
        <taxon>Bacillati</taxon>
        <taxon>Actinomycetota</taxon>
        <taxon>Actinomycetes</taxon>
        <taxon>Micrococcales</taxon>
        <taxon>Dermabacteraceae</taxon>
        <taxon>Brachybacterium</taxon>
    </lineage>
</organism>
<protein>
    <recommendedName>
        <fullName evidence="4">ROK family transcriptional regulator</fullName>
    </recommendedName>
</protein>
<dbReference type="PATRIC" id="fig|396014.3.peg.1849"/>
<dbReference type="OrthoDB" id="4083144at2"/>
<dbReference type="Gene3D" id="3.30.420.40">
    <property type="match status" value="2"/>
</dbReference>
<dbReference type="Pfam" id="PF00480">
    <property type="entry name" value="ROK"/>
    <property type="match status" value="1"/>
</dbReference>
<dbReference type="AlphaFoldDB" id="Z9JUB0"/>
<dbReference type="eggNOG" id="COG1940">
    <property type="taxonomic scope" value="Bacteria"/>
</dbReference>